<dbReference type="PANTHER" id="PTHR36113:SF3">
    <property type="entry name" value="SLL5075 PROTEIN"/>
    <property type="match status" value="1"/>
</dbReference>
<organism evidence="2 3">
    <name type="scientific">Nocardia jiangxiensis</name>
    <dbReference type="NCBI Taxonomy" id="282685"/>
    <lineage>
        <taxon>Bacteria</taxon>
        <taxon>Bacillati</taxon>
        <taxon>Actinomycetota</taxon>
        <taxon>Actinomycetes</taxon>
        <taxon>Mycobacteriales</taxon>
        <taxon>Nocardiaceae</taxon>
        <taxon>Nocardia</taxon>
    </lineage>
</organism>
<gene>
    <name evidence="2" type="ORF">ACFYXQ_39610</name>
</gene>
<dbReference type="PROSITE" id="PS51819">
    <property type="entry name" value="VOC"/>
    <property type="match status" value="2"/>
</dbReference>
<sequence>MLISRLGYIGLNVDDLDDAVRLFETAGQLQLNRRDEGRAWLGAAGRHHWVVLQQDLDRPTGLTRMAFEIDPGVTLDDAEKVLAEAGVVCERRADFRTDLVRECVRFTDLDGTEIEIFRGLAGVAGGGAPKWARLERLLHVAVTSPNFDLALDFYTQVMGLGVSDFIEDTTAFLHASDGAHHSLVLQRRPGQSRAANHVCFQAESFDDVMRARAIVRREGYELRDDLIRHETSGSIGFYFEGLPRGLGVEFCYEHGQVDPQHHKPRVFVRTLQAKDVYEPPPGY</sequence>
<dbReference type="InterPro" id="IPR029068">
    <property type="entry name" value="Glyas_Bleomycin-R_OHBP_Dase"/>
</dbReference>
<dbReference type="InterPro" id="IPR051332">
    <property type="entry name" value="Fosfomycin_Res_Enzymes"/>
</dbReference>
<dbReference type="SUPFAM" id="SSF54593">
    <property type="entry name" value="Glyoxalase/Bleomycin resistance protein/Dihydroxybiphenyl dioxygenase"/>
    <property type="match status" value="1"/>
</dbReference>
<name>A0ABW6SF74_9NOCA</name>
<evidence type="ECO:0000313" key="3">
    <source>
        <dbReference type="Proteomes" id="UP001601992"/>
    </source>
</evidence>
<feature type="domain" description="VOC" evidence="1">
    <location>
        <begin position="5"/>
        <end position="119"/>
    </location>
</feature>
<evidence type="ECO:0000259" key="1">
    <source>
        <dbReference type="PROSITE" id="PS51819"/>
    </source>
</evidence>
<evidence type="ECO:0000313" key="2">
    <source>
        <dbReference type="EMBL" id="MFF3573874.1"/>
    </source>
</evidence>
<dbReference type="RefSeq" id="WP_157186740.1">
    <property type="nucleotide sequence ID" value="NZ_JBIAQY010000022.1"/>
</dbReference>
<reference evidence="2 3" key="1">
    <citation type="submission" date="2024-10" db="EMBL/GenBank/DDBJ databases">
        <title>The Natural Products Discovery Center: Release of the First 8490 Sequenced Strains for Exploring Actinobacteria Biosynthetic Diversity.</title>
        <authorList>
            <person name="Kalkreuter E."/>
            <person name="Kautsar S.A."/>
            <person name="Yang D."/>
            <person name="Bader C.D."/>
            <person name="Teijaro C.N."/>
            <person name="Fluegel L."/>
            <person name="Davis C.M."/>
            <person name="Simpson J.R."/>
            <person name="Lauterbach L."/>
            <person name="Steele A.D."/>
            <person name="Gui C."/>
            <person name="Meng S."/>
            <person name="Li G."/>
            <person name="Viehrig K."/>
            <person name="Ye F."/>
            <person name="Su P."/>
            <person name="Kiefer A.F."/>
            <person name="Nichols A."/>
            <person name="Cepeda A.J."/>
            <person name="Yan W."/>
            <person name="Fan B."/>
            <person name="Jiang Y."/>
            <person name="Adhikari A."/>
            <person name="Zheng C.-J."/>
            <person name="Schuster L."/>
            <person name="Cowan T.M."/>
            <person name="Smanski M.J."/>
            <person name="Chevrette M.G."/>
            <person name="De Carvalho L.P.S."/>
            <person name="Shen B."/>
        </authorList>
    </citation>
    <scope>NUCLEOTIDE SEQUENCE [LARGE SCALE GENOMIC DNA]</scope>
    <source>
        <strain evidence="2 3">NPDC002593</strain>
    </source>
</reference>
<dbReference type="EMBL" id="JBIAQY010000022">
    <property type="protein sequence ID" value="MFF3573874.1"/>
    <property type="molecule type" value="Genomic_DNA"/>
</dbReference>
<accession>A0ABW6SF74</accession>
<dbReference type="InterPro" id="IPR004360">
    <property type="entry name" value="Glyas_Fos-R_dOase_dom"/>
</dbReference>
<keyword evidence="3" id="KW-1185">Reference proteome</keyword>
<comment type="caution">
    <text evidence="2">The sequence shown here is derived from an EMBL/GenBank/DDBJ whole genome shotgun (WGS) entry which is preliminary data.</text>
</comment>
<proteinExistence type="predicted"/>
<dbReference type="Proteomes" id="UP001601992">
    <property type="component" value="Unassembled WGS sequence"/>
</dbReference>
<protein>
    <submittedName>
        <fullName evidence="2">VOC family protein</fullName>
    </submittedName>
</protein>
<dbReference type="InterPro" id="IPR037523">
    <property type="entry name" value="VOC_core"/>
</dbReference>
<dbReference type="Gene3D" id="3.10.180.10">
    <property type="entry name" value="2,3-Dihydroxybiphenyl 1,2-Dioxygenase, domain 1"/>
    <property type="match status" value="2"/>
</dbReference>
<dbReference type="Pfam" id="PF00903">
    <property type="entry name" value="Glyoxalase"/>
    <property type="match status" value="1"/>
</dbReference>
<dbReference type="PANTHER" id="PTHR36113">
    <property type="entry name" value="LYASE, PUTATIVE-RELATED-RELATED"/>
    <property type="match status" value="1"/>
</dbReference>
<feature type="domain" description="VOC" evidence="1">
    <location>
        <begin position="136"/>
        <end position="253"/>
    </location>
</feature>